<organism evidence="2 3">
    <name type="scientific">Aequitasia blattaphilus</name>
    <dbReference type="NCBI Taxonomy" id="2949332"/>
    <lineage>
        <taxon>Bacteria</taxon>
        <taxon>Bacillati</taxon>
        <taxon>Bacillota</taxon>
        <taxon>Clostridia</taxon>
        <taxon>Lachnospirales</taxon>
        <taxon>Lachnospiraceae</taxon>
        <taxon>Aequitasia</taxon>
    </lineage>
</organism>
<feature type="domain" description="Replication initiator A N-terminal" evidence="1">
    <location>
        <begin position="15"/>
        <end position="89"/>
    </location>
</feature>
<evidence type="ECO:0000313" key="2">
    <source>
        <dbReference type="EMBL" id="MCP1101972.1"/>
    </source>
</evidence>
<sequence length="368" mass="43758">MEFNYYYGSESEMFSFFRLPKMLIQDKRFSNLKSDSKLLYGIMLDRMSLSQKNGWLDDENRVYIIFTVKNITEEFNCSERKAIMLLQELEQIHLIEKRRQGQGLPNIIYVNNIFVAAEHIEEAADRSKEKENEGIVSKKRDEDVEVVLRQKQNITVSKSSYAKKDSTLSPGEVNKFQTCKNVQVKKCKFLQVKRCKNMRVKKCKFLQVKKCKNVHPNKTNNNKTDNSIKDTLKLKDKLRRVEEYEPWFDPESPEVSLTRQFINQLQVDQLPTERFPEYGELFDMWVTPISQLLRAGFTAGQIAKTIEYLNLDDFWKPQIRNTRKFKTEFERLYLKAKNSNIYKEGKSKFSNFSEREYDMDELQRRLIQ</sequence>
<dbReference type="Proteomes" id="UP001523566">
    <property type="component" value="Unassembled WGS sequence"/>
</dbReference>
<accession>A0ABT1EAJ2</accession>
<dbReference type="Pfam" id="PF06970">
    <property type="entry name" value="RepA_N"/>
    <property type="match status" value="1"/>
</dbReference>
<keyword evidence="3" id="KW-1185">Reference proteome</keyword>
<dbReference type="RefSeq" id="WP_262065760.1">
    <property type="nucleotide sequence ID" value="NZ_JAMXOD010000006.1"/>
</dbReference>
<dbReference type="InterPro" id="IPR010724">
    <property type="entry name" value="RepA_N"/>
</dbReference>
<comment type="caution">
    <text evidence="2">The sequence shown here is derived from an EMBL/GenBank/DDBJ whole genome shotgun (WGS) entry which is preliminary data.</text>
</comment>
<name>A0ABT1EAJ2_9FIRM</name>
<protein>
    <submittedName>
        <fullName evidence="2">Replication initiator protein A</fullName>
    </submittedName>
</protein>
<reference evidence="2 3" key="1">
    <citation type="journal article" date="2022" name="Genome Biol. Evol.">
        <title>Host diet, physiology and behaviors set the stage for Lachnospiraceae cladogenesis.</title>
        <authorList>
            <person name="Vera-Ponce De Leon A."/>
            <person name="Schneider M."/>
            <person name="Jahnes B.C."/>
            <person name="Sadowski V."/>
            <person name="Camuy-Velez L.A."/>
            <person name="Duan J."/>
            <person name="Sabree Z.L."/>
        </authorList>
    </citation>
    <scope>NUCLEOTIDE SEQUENCE [LARGE SCALE GENOMIC DNA]</scope>
    <source>
        <strain evidence="2 3">PAL113</strain>
    </source>
</reference>
<dbReference type="EMBL" id="JAMZFW010000006">
    <property type="protein sequence ID" value="MCP1101972.1"/>
    <property type="molecule type" value="Genomic_DNA"/>
</dbReference>
<evidence type="ECO:0000259" key="1">
    <source>
        <dbReference type="Pfam" id="PF06970"/>
    </source>
</evidence>
<proteinExistence type="predicted"/>
<evidence type="ECO:0000313" key="3">
    <source>
        <dbReference type="Proteomes" id="UP001523566"/>
    </source>
</evidence>
<gene>
    <name evidence="2" type="ORF">NK125_06020</name>
</gene>